<dbReference type="Proteomes" id="UP001176940">
    <property type="component" value="Unassembled WGS sequence"/>
</dbReference>
<gene>
    <name evidence="1" type="ORF">RIMI_LOCUS7211895</name>
</gene>
<dbReference type="InterPro" id="IPR031365">
    <property type="entry name" value="CMIP6"/>
</dbReference>
<comment type="caution">
    <text evidence="1">The sequence shown here is derived from an EMBL/GenBank/DDBJ whole genome shotgun (WGS) entry which is preliminary data.</text>
</comment>
<dbReference type="PANTHER" id="PTHR35087:SF1">
    <property type="entry name" value="RIKEN CDNA 4930505A04 GENE"/>
    <property type="match status" value="1"/>
</dbReference>
<reference evidence="1" key="1">
    <citation type="submission" date="2023-07" db="EMBL/GenBank/DDBJ databases">
        <authorList>
            <person name="Stuckert A."/>
        </authorList>
    </citation>
    <scope>NUCLEOTIDE SEQUENCE</scope>
</reference>
<name>A0ABN9LGA2_9NEOB</name>
<keyword evidence="2" id="KW-1185">Reference proteome</keyword>
<accession>A0ABN9LGA2</accession>
<evidence type="ECO:0000313" key="2">
    <source>
        <dbReference type="Proteomes" id="UP001176940"/>
    </source>
</evidence>
<evidence type="ECO:0000313" key="1">
    <source>
        <dbReference type="EMBL" id="CAJ0937487.1"/>
    </source>
</evidence>
<dbReference type="PANTHER" id="PTHR35087">
    <property type="entry name" value="SIMILAR TO HYPOTHETICAL PROTEIN FLJ40298"/>
    <property type="match status" value="1"/>
</dbReference>
<organism evidence="1 2">
    <name type="scientific">Ranitomeya imitator</name>
    <name type="common">mimic poison frog</name>
    <dbReference type="NCBI Taxonomy" id="111125"/>
    <lineage>
        <taxon>Eukaryota</taxon>
        <taxon>Metazoa</taxon>
        <taxon>Chordata</taxon>
        <taxon>Craniata</taxon>
        <taxon>Vertebrata</taxon>
        <taxon>Euteleostomi</taxon>
        <taxon>Amphibia</taxon>
        <taxon>Batrachia</taxon>
        <taxon>Anura</taxon>
        <taxon>Neobatrachia</taxon>
        <taxon>Hyloidea</taxon>
        <taxon>Dendrobatidae</taxon>
        <taxon>Dendrobatinae</taxon>
        <taxon>Ranitomeya</taxon>
    </lineage>
</organism>
<dbReference type="EMBL" id="CAUEEQ010013511">
    <property type="protein sequence ID" value="CAJ0937487.1"/>
    <property type="molecule type" value="Genomic_DNA"/>
</dbReference>
<protein>
    <submittedName>
        <fullName evidence="1">Uncharacterized protein</fullName>
    </submittedName>
</protein>
<sequence>MEWWPSHEENVNLHKPPYDLMTTQRSDFSHLTSSSPQTRHGCNPHKCPLRGIEFVTLVSLLLDSSKLIYNLMKDELSFDVDGIQGKHRVTKRGPALSNPMFTLVIGIVGRWRVLCQKLRDYLMKTLSRAAQYPDLDPVENLWNVIKRMTDSHKPSNKEELLTFLYQKQCERLVESMPRCMKAVINPLVTEPIWGSNRLPKLLLEEISFLHQYDSRLTPNEPIRGKRHGGFVWREIKTESGSAVPQGTGLFLNATGSHALNSYKQKEETQWKAA</sequence>
<dbReference type="Pfam" id="PF15667">
    <property type="entry name" value="CMIP6"/>
    <property type="match status" value="2"/>
</dbReference>
<proteinExistence type="predicted"/>
<dbReference type="InterPro" id="IPR036397">
    <property type="entry name" value="RNaseH_sf"/>
</dbReference>
<dbReference type="Gene3D" id="3.30.420.10">
    <property type="entry name" value="Ribonuclease H-like superfamily/Ribonuclease H"/>
    <property type="match status" value="1"/>
</dbReference>